<keyword evidence="2" id="KW-1185">Reference proteome</keyword>
<comment type="caution">
    <text evidence="1">The sequence shown here is derived from an EMBL/GenBank/DDBJ whole genome shotgun (WGS) entry which is preliminary data.</text>
</comment>
<evidence type="ECO:0000313" key="1">
    <source>
        <dbReference type="EMBL" id="PZX55685.1"/>
    </source>
</evidence>
<dbReference type="RefSeq" id="WP_111316994.1">
    <property type="nucleotide sequence ID" value="NZ_QKZT01000003.1"/>
</dbReference>
<dbReference type="EMBL" id="QKZT01000003">
    <property type="protein sequence ID" value="PZX55685.1"/>
    <property type="molecule type" value="Genomic_DNA"/>
</dbReference>
<sequence>MGFSSLAKAGSEKITATNDRKVWADLLYKISLPVVDTMSQGKLTTVMPVETPPDAYGDRASVTYLEILGYI</sequence>
<dbReference type="Proteomes" id="UP000248882">
    <property type="component" value="Unassembled WGS sequence"/>
</dbReference>
<accession>A0A2W7RXM9</accession>
<evidence type="ECO:0000313" key="2">
    <source>
        <dbReference type="Proteomes" id="UP000248882"/>
    </source>
</evidence>
<gene>
    <name evidence="1" type="ORF">LV85_00910</name>
</gene>
<name>A0A2W7RXM9_9BACT</name>
<proteinExistence type="predicted"/>
<dbReference type="AlphaFoldDB" id="A0A2W7RXM9"/>
<reference evidence="1 2" key="1">
    <citation type="submission" date="2018-06" db="EMBL/GenBank/DDBJ databases">
        <title>Genomic Encyclopedia of Archaeal and Bacterial Type Strains, Phase II (KMG-II): from individual species to whole genera.</title>
        <authorList>
            <person name="Goeker M."/>
        </authorList>
    </citation>
    <scope>NUCLEOTIDE SEQUENCE [LARGE SCALE GENOMIC DNA]</scope>
    <source>
        <strain evidence="1 2">DSM 19830</strain>
    </source>
</reference>
<organism evidence="1 2">
    <name type="scientific">Algoriphagus chordae</name>
    <dbReference type="NCBI Taxonomy" id="237019"/>
    <lineage>
        <taxon>Bacteria</taxon>
        <taxon>Pseudomonadati</taxon>
        <taxon>Bacteroidota</taxon>
        <taxon>Cytophagia</taxon>
        <taxon>Cytophagales</taxon>
        <taxon>Cyclobacteriaceae</taxon>
        <taxon>Algoriphagus</taxon>
    </lineage>
</organism>
<protein>
    <submittedName>
        <fullName evidence="1">Uncharacterized protein</fullName>
    </submittedName>
</protein>